<dbReference type="SUPFAM" id="SSF52540">
    <property type="entry name" value="P-loop containing nucleoside triphosphate hydrolases"/>
    <property type="match status" value="1"/>
</dbReference>
<dbReference type="Proteomes" id="UP000295554">
    <property type="component" value="Unassembled WGS sequence"/>
</dbReference>
<evidence type="ECO:0008006" key="3">
    <source>
        <dbReference type="Google" id="ProtNLM"/>
    </source>
</evidence>
<reference evidence="1 2" key="1">
    <citation type="submission" date="2019-03" db="EMBL/GenBank/DDBJ databases">
        <title>Seongchinamella monodicae gen. nov., sp. nov., a novel member of the Gammaproteobacteria isolated from a tidal mudflat of beach.</title>
        <authorList>
            <person name="Yang H.G."/>
            <person name="Kang J.W."/>
            <person name="Lee S.D."/>
        </authorList>
    </citation>
    <scope>NUCLEOTIDE SEQUENCE [LARGE SCALE GENOMIC DNA]</scope>
    <source>
        <strain evidence="1 2">GH4-78</strain>
    </source>
</reference>
<name>A0A4R5LNC5_9GAMM</name>
<comment type="caution">
    <text evidence="1">The sequence shown here is derived from an EMBL/GenBank/DDBJ whole genome shotgun (WGS) entry which is preliminary data.</text>
</comment>
<dbReference type="EMBL" id="SMSE01000005">
    <property type="protein sequence ID" value="TDG11595.1"/>
    <property type="molecule type" value="Genomic_DNA"/>
</dbReference>
<organism evidence="1 2">
    <name type="scientific">Seongchinamella unica</name>
    <dbReference type="NCBI Taxonomy" id="2547392"/>
    <lineage>
        <taxon>Bacteria</taxon>
        <taxon>Pseudomonadati</taxon>
        <taxon>Pseudomonadota</taxon>
        <taxon>Gammaproteobacteria</taxon>
        <taxon>Cellvibrionales</taxon>
        <taxon>Halieaceae</taxon>
        <taxon>Seongchinamella</taxon>
    </lineage>
</organism>
<dbReference type="Pfam" id="PF13469">
    <property type="entry name" value="Sulfotransfer_3"/>
    <property type="match status" value="1"/>
</dbReference>
<proteinExistence type="predicted"/>
<dbReference type="InterPro" id="IPR027417">
    <property type="entry name" value="P-loop_NTPase"/>
</dbReference>
<dbReference type="Gene3D" id="3.40.50.300">
    <property type="entry name" value="P-loop containing nucleotide triphosphate hydrolases"/>
    <property type="match status" value="1"/>
</dbReference>
<accession>A0A4R5LNC5</accession>
<evidence type="ECO:0000313" key="2">
    <source>
        <dbReference type="Proteomes" id="UP000295554"/>
    </source>
</evidence>
<keyword evidence="2" id="KW-1185">Reference proteome</keyword>
<dbReference type="RefSeq" id="WP_133215312.1">
    <property type="nucleotide sequence ID" value="NZ_SMSE01000005.1"/>
</dbReference>
<protein>
    <recommendedName>
        <fullName evidence="3">Sulfotransferase</fullName>
    </recommendedName>
</protein>
<evidence type="ECO:0000313" key="1">
    <source>
        <dbReference type="EMBL" id="TDG11595.1"/>
    </source>
</evidence>
<dbReference type="OrthoDB" id="7065883at2"/>
<dbReference type="AlphaFoldDB" id="A0A4R5LNC5"/>
<gene>
    <name evidence="1" type="ORF">E2F43_17935</name>
</gene>
<sequence>MNPPAPLLHIGYPKCLSTWMQQCLFQPEQGMVNVMNPFDIQLGLVSPDPLEFEPEAFTTEFWKRYRERSPGTDLLPVLSSENLVGAISHAGYNAKDNADKLHACFPDASVLIVIREQRSALRSLYRTLVAWGMPYSLGQLLQPESHWRHMAPSFSPTALEYHRLIAYYQQLFGAAQVKVLCYEAFAEQPGAFVNEIVSHCQLPADPNRLAGLRVERRINPGTALYGIEKHRLANRLYRNLYNANGLIRETEQRQFKRMADFRRRREGLLDRLLSPYLERRFSARLLAATAGMFADSNRRTMELTGLHLDAFGYQLESNDA</sequence>